<keyword evidence="7" id="KW-0288">FMN</keyword>
<dbReference type="HAMAP" id="MF_00300">
    <property type="entry name" value="Chorismate_synth"/>
    <property type="match status" value="1"/>
</dbReference>
<dbReference type="EC" id="4.2.3.5" evidence="3 7"/>
<dbReference type="Gene3D" id="3.60.150.10">
    <property type="entry name" value="Chorismate synthase AroC"/>
    <property type="match status" value="1"/>
</dbReference>
<dbReference type="PANTHER" id="PTHR21085">
    <property type="entry name" value="CHORISMATE SYNTHASE"/>
    <property type="match status" value="1"/>
</dbReference>
<dbReference type="GO" id="GO:0010181">
    <property type="term" value="F:FMN binding"/>
    <property type="evidence" value="ECO:0007669"/>
    <property type="project" value="TreeGrafter"/>
</dbReference>
<dbReference type="NCBIfam" id="TIGR00033">
    <property type="entry name" value="aroC"/>
    <property type="match status" value="1"/>
</dbReference>
<dbReference type="PROSITE" id="PS00789">
    <property type="entry name" value="CHORISMATE_SYNTHASE_3"/>
    <property type="match status" value="1"/>
</dbReference>
<evidence type="ECO:0000313" key="9">
    <source>
        <dbReference type="Proteomes" id="UP000321606"/>
    </source>
</evidence>
<dbReference type="GO" id="GO:0008652">
    <property type="term" value="P:amino acid biosynthetic process"/>
    <property type="evidence" value="ECO:0007669"/>
    <property type="project" value="UniProtKB-KW"/>
</dbReference>
<evidence type="ECO:0000313" key="8">
    <source>
        <dbReference type="EMBL" id="BBM36879.1"/>
    </source>
</evidence>
<dbReference type="GO" id="GO:0009073">
    <property type="term" value="P:aromatic amino acid family biosynthetic process"/>
    <property type="evidence" value="ECO:0007669"/>
    <property type="project" value="UniProtKB-KW"/>
</dbReference>
<feature type="binding site" evidence="7">
    <location>
        <position position="47"/>
    </location>
    <ligand>
        <name>NADP(+)</name>
        <dbReference type="ChEBI" id="CHEBI:58349"/>
    </ligand>
</feature>
<dbReference type="AlphaFoldDB" id="A0A510JC27"/>
<evidence type="ECO:0000256" key="7">
    <source>
        <dbReference type="HAMAP-Rule" id="MF_00300"/>
    </source>
</evidence>
<dbReference type="UniPathway" id="UPA00053">
    <property type="reaction ID" value="UER00090"/>
</dbReference>
<proteinExistence type="inferred from homology"/>
<dbReference type="NCBIfam" id="NF003793">
    <property type="entry name" value="PRK05382.1"/>
    <property type="match status" value="1"/>
</dbReference>
<dbReference type="OrthoDB" id="9771806at2"/>
<keyword evidence="7" id="KW-0285">Flavoprotein</keyword>
<keyword evidence="7" id="KW-0521">NADP</keyword>
<protein>
    <recommendedName>
        <fullName evidence="3 7">Chorismate synthase</fullName>
        <shortName evidence="7">CS</shortName>
        <ecNumber evidence="3 7">4.2.3.5</ecNumber>
    </recommendedName>
    <alternativeName>
        <fullName evidence="7">5-enolpyruvylshikimate-3-phosphate phospholyase</fullName>
    </alternativeName>
</protein>
<gene>
    <name evidence="7" type="primary">aroC</name>
    <name evidence="8" type="ORF">JCM16774_1825</name>
</gene>
<dbReference type="KEGG" id="lgo:JCM16774_1825"/>
<dbReference type="InterPro" id="IPR035904">
    <property type="entry name" value="Chorismate_synth_AroC_sf"/>
</dbReference>
<evidence type="ECO:0000256" key="4">
    <source>
        <dbReference type="ARBA" id="ARBA00022605"/>
    </source>
</evidence>
<evidence type="ECO:0000256" key="2">
    <source>
        <dbReference type="ARBA" id="ARBA00008014"/>
    </source>
</evidence>
<reference evidence="8 9" key="1">
    <citation type="submission" date="2019-07" db="EMBL/GenBank/DDBJ databases">
        <title>Complete Genome Sequence of Leptotrichia goodfellowii Strain JCM 16774.</title>
        <authorList>
            <person name="Watanabe S."/>
            <person name="Cui L."/>
        </authorList>
    </citation>
    <scope>NUCLEOTIDE SEQUENCE [LARGE SCALE GENOMIC DNA]</scope>
    <source>
        <strain evidence="8 9">JCM16774</strain>
    </source>
</reference>
<comment type="cofactor">
    <cofactor evidence="7">
        <name>FMNH2</name>
        <dbReference type="ChEBI" id="CHEBI:57618"/>
    </cofactor>
    <text evidence="7">Reduced FMN (FMNH(2)).</text>
</comment>
<dbReference type="CDD" id="cd07304">
    <property type="entry name" value="Chorismate_synthase"/>
    <property type="match status" value="1"/>
</dbReference>
<sequence>MGANFGKNYCISIFGESHGTALGINIDGIPAGTEIDLDFIREEMKRRAPGRSEFATPRAEKDEFEILSGFLNGKTTGTPLAMIIRNADQRSKDYSEIAKKPRPGHADWSGMNRYNGFNDIRGSGHFSGRITAPLVFAGAIAKQLLREKGILVAAHIKSIKDIQDRDFKEIDITQENIDKWRKMILPVLNEEIIPKMEETILKAKENRDSVGGTVEITVTGMKPGIGNPFFESMESELARMMFSVPAVKGIEFGAGFAIAKMTGCEANDEMYYNEKGEVKSYTNNNGGLIGGITNGMPIDFKVAIKPPASIGRKQKTVNLETEKDDFLEVTGRHDPAIVPRAVVVLEAVTAIVMLDQLLESKKNRIFR</sequence>
<dbReference type="InterPro" id="IPR020541">
    <property type="entry name" value="Chorismate_synthase_CS"/>
</dbReference>
<dbReference type="EMBL" id="AP019822">
    <property type="protein sequence ID" value="BBM36879.1"/>
    <property type="molecule type" value="Genomic_DNA"/>
</dbReference>
<dbReference type="GO" id="GO:0005829">
    <property type="term" value="C:cytosol"/>
    <property type="evidence" value="ECO:0007669"/>
    <property type="project" value="TreeGrafter"/>
</dbReference>
<comment type="pathway">
    <text evidence="1 7">Metabolic intermediate biosynthesis; chorismate biosynthesis; chorismate from D-erythrose 4-phosphate and phosphoenolpyruvate: step 7/7.</text>
</comment>
<dbReference type="GO" id="GO:0004107">
    <property type="term" value="F:chorismate synthase activity"/>
    <property type="evidence" value="ECO:0007669"/>
    <property type="project" value="UniProtKB-UniRule"/>
</dbReference>
<keyword evidence="6 7" id="KW-0456">Lyase</keyword>
<dbReference type="PIRSF" id="PIRSF001456">
    <property type="entry name" value="Chorismate_synth"/>
    <property type="match status" value="1"/>
</dbReference>
<dbReference type="Pfam" id="PF01264">
    <property type="entry name" value="Chorismate_synt"/>
    <property type="match status" value="1"/>
</dbReference>
<dbReference type="GO" id="GO:0009423">
    <property type="term" value="P:chorismate biosynthetic process"/>
    <property type="evidence" value="ECO:0007669"/>
    <property type="project" value="UniProtKB-UniRule"/>
</dbReference>
<evidence type="ECO:0000256" key="1">
    <source>
        <dbReference type="ARBA" id="ARBA00005044"/>
    </source>
</evidence>
<feature type="binding site" evidence="7">
    <location>
        <position position="332"/>
    </location>
    <ligand>
        <name>FMN</name>
        <dbReference type="ChEBI" id="CHEBI:58210"/>
    </ligand>
</feature>
<dbReference type="RefSeq" id="WP_026738065.1">
    <property type="nucleotide sequence ID" value="NZ_AP019822.1"/>
</dbReference>
<dbReference type="InterPro" id="IPR000453">
    <property type="entry name" value="Chorismate_synth"/>
</dbReference>
<keyword evidence="7" id="KW-0274">FAD</keyword>
<feature type="binding site" evidence="7">
    <location>
        <begin position="305"/>
        <end position="309"/>
    </location>
    <ligand>
        <name>FMN</name>
        <dbReference type="ChEBI" id="CHEBI:58210"/>
    </ligand>
</feature>
<name>A0A510JC27_9FUSO</name>
<dbReference type="PROSITE" id="PS00788">
    <property type="entry name" value="CHORISMATE_SYNTHASE_2"/>
    <property type="match status" value="1"/>
</dbReference>
<comment type="similarity">
    <text evidence="2 7">Belongs to the chorismate synthase family.</text>
</comment>
<evidence type="ECO:0000256" key="3">
    <source>
        <dbReference type="ARBA" id="ARBA00013036"/>
    </source>
</evidence>
<comment type="catalytic activity">
    <reaction evidence="7">
        <text>5-O-(1-carboxyvinyl)-3-phosphoshikimate = chorismate + phosphate</text>
        <dbReference type="Rhea" id="RHEA:21020"/>
        <dbReference type="ChEBI" id="CHEBI:29748"/>
        <dbReference type="ChEBI" id="CHEBI:43474"/>
        <dbReference type="ChEBI" id="CHEBI:57701"/>
        <dbReference type="EC" id="4.2.3.5"/>
    </reaction>
</comment>
<keyword evidence="4 7" id="KW-0028">Amino-acid biosynthesis</keyword>
<accession>A0A510JC27</accession>
<feature type="binding site" evidence="7">
    <location>
        <begin position="125"/>
        <end position="127"/>
    </location>
    <ligand>
        <name>FMN</name>
        <dbReference type="ChEBI" id="CHEBI:58210"/>
    </ligand>
</feature>
<comment type="function">
    <text evidence="7">Catalyzes the anti-1,4-elimination of the C-3 phosphate and the C-6 proR hydrogen from 5-enolpyruvylshikimate-3-phosphate (EPSP) to yield chorismate, which is the branch point compound that serves as the starting substrate for the three terminal pathways of aromatic amino acid biosynthesis. This reaction introduces a second double bond into the aromatic ring system.</text>
</comment>
<keyword evidence="5 7" id="KW-0057">Aromatic amino acid biosynthesis</keyword>
<organism evidence="8 9">
    <name type="scientific">Pseudoleptotrichia goodfellowii</name>
    <dbReference type="NCBI Taxonomy" id="157692"/>
    <lineage>
        <taxon>Bacteria</taxon>
        <taxon>Fusobacteriati</taxon>
        <taxon>Fusobacteriota</taxon>
        <taxon>Fusobacteriia</taxon>
        <taxon>Fusobacteriales</taxon>
        <taxon>Leptotrichiaceae</taxon>
        <taxon>Pseudoleptotrichia</taxon>
    </lineage>
</organism>
<comment type="subunit">
    <text evidence="7">Homotetramer.</text>
</comment>
<dbReference type="PANTHER" id="PTHR21085:SF0">
    <property type="entry name" value="CHORISMATE SYNTHASE"/>
    <property type="match status" value="1"/>
</dbReference>
<dbReference type="STRING" id="714315.GCA_000516535_01832"/>
<dbReference type="Proteomes" id="UP000321606">
    <property type="component" value="Chromosome"/>
</dbReference>
<evidence type="ECO:0000256" key="6">
    <source>
        <dbReference type="ARBA" id="ARBA00023239"/>
    </source>
</evidence>
<feature type="binding site" evidence="7">
    <location>
        <position position="290"/>
    </location>
    <ligand>
        <name>FMN</name>
        <dbReference type="ChEBI" id="CHEBI:58210"/>
    </ligand>
</feature>
<comment type="caution">
    <text evidence="7">Lacks conserved residue(s) required for the propagation of feature annotation.</text>
</comment>
<evidence type="ECO:0000256" key="5">
    <source>
        <dbReference type="ARBA" id="ARBA00023141"/>
    </source>
</evidence>
<dbReference type="SUPFAM" id="SSF103263">
    <property type="entry name" value="Chorismate synthase, AroC"/>
    <property type="match status" value="1"/>
</dbReference>